<organism evidence="3 4">
    <name type="scientific">Trypanosoma equiperdum</name>
    <dbReference type="NCBI Taxonomy" id="5694"/>
    <lineage>
        <taxon>Eukaryota</taxon>
        <taxon>Discoba</taxon>
        <taxon>Euglenozoa</taxon>
        <taxon>Kinetoplastea</taxon>
        <taxon>Metakinetoplastina</taxon>
        <taxon>Trypanosomatida</taxon>
        <taxon>Trypanosomatidae</taxon>
        <taxon>Trypanosoma</taxon>
    </lineage>
</organism>
<proteinExistence type="predicted"/>
<dbReference type="GO" id="GO:0032053">
    <property type="term" value="P:ciliary basal body organization"/>
    <property type="evidence" value="ECO:0007669"/>
    <property type="project" value="TreeGrafter"/>
</dbReference>
<name>A0A1G4I7C5_TRYEQ</name>
<dbReference type="VEuPathDB" id="TriTrypDB:TEOVI_000681000"/>
<dbReference type="InterPro" id="IPR030791">
    <property type="entry name" value="Rotatin"/>
</dbReference>
<dbReference type="PANTHER" id="PTHR31691">
    <property type="entry name" value="ROTATIN"/>
    <property type="match status" value="1"/>
</dbReference>
<dbReference type="PANTHER" id="PTHR31691:SF1">
    <property type="entry name" value="ROTATIN"/>
    <property type="match status" value="1"/>
</dbReference>
<evidence type="ECO:0000313" key="4">
    <source>
        <dbReference type="Proteomes" id="UP000195570"/>
    </source>
</evidence>
<comment type="caution">
    <text evidence="3">The sequence shown here is derived from an EMBL/GenBank/DDBJ whole genome shotgun (WGS) entry which is preliminary data.</text>
</comment>
<evidence type="ECO:0000256" key="1">
    <source>
        <dbReference type="SAM" id="Coils"/>
    </source>
</evidence>
<evidence type="ECO:0000313" key="3">
    <source>
        <dbReference type="EMBL" id="SCU67689.1"/>
    </source>
</evidence>
<reference evidence="3" key="1">
    <citation type="submission" date="2016-09" db="EMBL/GenBank/DDBJ databases">
        <authorList>
            <person name="Hebert L."/>
            <person name="Moumen B."/>
        </authorList>
    </citation>
    <scope>NUCLEOTIDE SEQUENCE [LARGE SCALE GENOMIC DNA]</scope>
    <source>
        <strain evidence="3">OVI</strain>
    </source>
</reference>
<keyword evidence="4" id="KW-1185">Reference proteome</keyword>
<dbReference type="GeneID" id="92380744"/>
<keyword evidence="1" id="KW-0175">Coiled coil</keyword>
<gene>
    <name evidence="3" type="ORF">TEOVI_000681000</name>
</gene>
<dbReference type="Proteomes" id="UP000195570">
    <property type="component" value="Unassembled WGS sequence"/>
</dbReference>
<dbReference type="GO" id="GO:0005814">
    <property type="term" value="C:centriole"/>
    <property type="evidence" value="ECO:0007669"/>
    <property type="project" value="TreeGrafter"/>
</dbReference>
<dbReference type="EMBL" id="CZPT02000790">
    <property type="protein sequence ID" value="SCU67689.1"/>
    <property type="molecule type" value="Genomic_DNA"/>
</dbReference>
<feature type="region of interest" description="Disordered" evidence="2">
    <location>
        <begin position="1370"/>
        <end position="1409"/>
    </location>
</feature>
<dbReference type="GO" id="GO:0010457">
    <property type="term" value="P:centriole-centriole cohesion"/>
    <property type="evidence" value="ECO:0007669"/>
    <property type="project" value="TreeGrafter"/>
</dbReference>
<dbReference type="GO" id="GO:0005813">
    <property type="term" value="C:centrosome"/>
    <property type="evidence" value="ECO:0007669"/>
    <property type="project" value="InterPro"/>
</dbReference>
<accession>A0A1G4I7C5</accession>
<dbReference type="GO" id="GO:0036064">
    <property type="term" value="C:ciliary basal body"/>
    <property type="evidence" value="ECO:0007669"/>
    <property type="project" value="InterPro"/>
</dbReference>
<dbReference type="GO" id="GO:0007099">
    <property type="term" value="P:centriole replication"/>
    <property type="evidence" value="ECO:0007669"/>
    <property type="project" value="TreeGrafter"/>
</dbReference>
<evidence type="ECO:0000256" key="2">
    <source>
        <dbReference type="SAM" id="MobiDB-lite"/>
    </source>
</evidence>
<protein>
    <submittedName>
        <fullName evidence="3">Uncharacterized protein</fullName>
    </submittedName>
</protein>
<feature type="coiled-coil region" evidence="1">
    <location>
        <begin position="1083"/>
        <end position="1110"/>
    </location>
</feature>
<sequence length="1501" mass="164265">MPAPLATFTKTKWLTFFAELTAKITHHNLLVVLEGCELVKRLLVSRVSVAAFLEEGNFLLLLVDSLVGNMLNNEPFEVNVPIGTNEKLIFTQLETLSLFVDMMVALHADSDPYYCLLVQARAGVLLGTLVSLLRRQQSNFFGIIAIMVKALLDIPLGRAVTQSQTCGAPSVALACHLQQLQTSIEGHMEILQESSEILKGLSTTPNLVMRHCAQLLFNLVSKQLKRIRRIEGGKVFAEGNTGTDGDSRLGCGAHVRDETVVESPFTGHCAQTTANYGSAFDPSGSAPSPGISADGTKLSISREDTEETIVTEEADVCVPSEEYTECFEQLARSRSHGEYLCGMNSLWCLTVVGGTELQRHFTTACFEKAFRRFLQTMPANNQDHIVFSSILLWLSHMMSNHHICDETRECIFSLACPALIELVLEDIRSDEPPGEREDNSTVTNSFPHTSTDNIDVSSFLSAGSFMRYSSIHSAPSTVRASCTKLAERPSASFLILSFLLITERSCSQRVLERWVRHVGLFAMIEKLIRRVAHVKSVLVDTPTTTDGVLSDEVYLSCAMNTSRTEHVALGALACKLLSSIAWNHGPVIGKQLASETSRMLQTIIPLLLQIAVHNPTLTSAVENVSGSALHYLPTSQRSARYTSLGECSLVALDACFWVMETAQLSAVSLESVIPNLQALSRATGNSIHPALRAAPYRAVARLCQSTDDVLLVASEMPSLLKAAVNSVLEYSVKVPQWEAAAAAEGLIHIVNKTSSDINVEKKFSFSRSALPVKLLELAALNGITYATGTFLSLMVVLFAQQKRLAEHADEEPLSCVLLPCGRASLEYWSKLINIATWSGERLLVAHKKVIPASPVTKDAQSRALGSIEGIAVQFYFVSALSRALQFLLGAYPEYRSHFSEDVVWLFFTSTFALPSPREVFQMLFVRFGVKVSHHNSIERAYECMLQWTIELFLFWVGDVGIGVGTNSKRKSQKLASLPSKLFDSLCGIMQNAKVSQQTRANVCGLVSAIIIRTGSGDAASTTGSSSACASLAILRETLYKTLDAFSAKLFSASINLGTSSCVSGMQCRLVSLFAGANERARQCGWFEERLAELNKRMRELKEKHGVLSAHELDSLLVLFSSVFSVIAYPKCPALSQKLQQQLCLSLHGAVGYGTTRRAAFQTALALTRSEEGRRFLLQEVTACGDPLVRTCFGRLLMVTLDLADDIEPSYRRKHYGSKNKAQNATIIEREANRTLVKTLGFEVCATACAEGCEAFTNGVLKSKGVERVEGLFLKCEQERIEVPLSVHRLIAAISFHADAQLAIIRRKELMTLLVEWAGELSVAGTLALLTLRNLCFNPSLKAQLCQNDRILQLFKQFVCMPVTPQPLQALQPDNNSSEFDAHHTDIASQSQQNSGTGGTRLEQHKKGGTVSTTTATASCQADNLSILRCKELAVTGYWALMYDNQRGKSHVRNVLSQAPAVKINSVVAALDQLCVEPSERACVEHVMEAVGNMKALGRSVS</sequence>
<dbReference type="RefSeq" id="XP_067078970.1">
    <property type="nucleotide sequence ID" value="XM_067222869.1"/>
</dbReference>